<dbReference type="Pfam" id="PF13116">
    <property type="entry name" value="YhdP"/>
    <property type="match status" value="1"/>
</dbReference>
<comment type="caution">
    <text evidence="3">The sequence shown here is derived from an EMBL/GenBank/DDBJ whole genome shotgun (WGS) entry which is preliminary data.</text>
</comment>
<feature type="transmembrane region" description="Helical" evidence="1">
    <location>
        <begin position="9"/>
        <end position="33"/>
    </location>
</feature>
<proteinExistence type="predicted"/>
<evidence type="ECO:0000313" key="3">
    <source>
        <dbReference type="EMBL" id="MBN9412688.1"/>
    </source>
</evidence>
<evidence type="ECO:0000313" key="4">
    <source>
        <dbReference type="Proteomes" id="UP000664414"/>
    </source>
</evidence>
<protein>
    <submittedName>
        <fullName evidence="3">AsmA-like C-terminal domain-containing protein</fullName>
    </submittedName>
</protein>
<gene>
    <name evidence="3" type="ORF">J0H12_02015</name>
</gene>
<dbReference type="InterPro" id="IPR025263">
    <property type="entry name" value="YhdP_central"/>
</dbReference>
<evidence type="ECO:0000256" key="1">
    <source>
        <dbReference type="SAM" id="Phobius"/>
    </source>
</evidence>
<dbReference type="AlphaFoldDB" id="A0A8J7PLK4"/>
<accession>A0A8J7PLK4</accession>
<keyword evidence="1" id="KW-0812">Transmembrane</keyword>
<reference evidence="3" key="1">
    <citation type="submission" date="2021-02" db="EMBL/GenBank/DDBJ databases">
        <title>Thiocyanate and organic carbon inputs drive convergent selection for specific autotrophic Afipia and Thiobacillus strains within complex microbiomes.</title>
        <authorList>
            <person name="Huddy R.J."/>
            <person name="Sachdeva R."/>
            <person name="Kadzinga F."/>
            <person name="Kantor R.S."/>
            <person name="Harrison S.T.L."/>
            <person name="Banfield J.F."/>
        </authorList>
    </citation>
    <scope>NUCLEOTIDE SEQUENCE</scope>
    <source>
        <strain evidence="3">SCN18_10_11_15_R4_P_38_20</strain>
    </source>
</reference>
<dbReference type="Proteomes" id="UP000664414">
    <property type="component" value="Unassembled WGS sequence"/>
</dbReference>
<keyword evidence="1" id="KW-0472">Membrane</keyword>
<name>A0A8J7PLK4_9PROT</name>
<evidence type="ECO:0000259" key="2">
    <source>
        <dbReference type="Pfam" id="PF13116"/>
    </source>
</evidence>
<keyword evidence="1" id="KW-1133">Transmembrane helix</keyword>
<organism evidence="3 4">
    <name type="scientific">Candidatus Paracaedimonas acanthamoebae</name>
    <dbReference type="NCBI Taxonomy" id="244581"/>
    <lineage>
        <taxon>Bacteria</taxon>
        <taxon>Pseudomonadati</taxon>
        <taxon>Pseudomonadota</taxon>
        <taxon>Alphaproteobacteria</taxon>
        <taxon>Holosporales</taxon>
        <taxon>Caedimonadaceae</taxon>
        <taxon>Candidatus Paracaedimonas</taxon>
    </lineage>
</organism>
<feature type="domain" description="YhdP central" evidence="2">
    <location>
        <begin position="290"/>
        <end position="765"/>
    </location>
</feature>
<sequence length="1048" mass="118219">MEKNIIKKILLYFFGAITGILGIGFVVGAVFLARLHHTPLILKDLHPNIIKSFEAIVPDYKLSFDYAMVTWESIRHPIAIRAENVKVKGIEEKRLKISFPELQISFSIPSLLMGNFSIRTLKIVKPALHFIYENITPSPQILSEEVDQFFLNLVDNFLKENKKLKKLKHVKIDQADIKIENLQRQVLFHIPNLTLTLKRKDKKQKFNITGNIQKSSFQLSGISDHRTGEILADINIQNNSQKILPSIQPKESHKKTSKEQDQILFLQGLEVPFSMVSKFLYSEKEGLKEASFMLELSKGKIDLPSFFIQPIEVLKGGVEAFYTNNHLHVKKVELQTGGTHIRATTEGTWDKSTQGITLKSKVEVENVLLSDLDKLWPINLAKTPRQWVIKNIPQGKAPKATLELDSIITLQEGKIAFLPKNLGGIIKIQEATVSYLEGMPKVTNVNGEARYSFKNFFIKLDSGKIHQLNLKNGDIDISELDKETQKIDIQLMIHGSLSQHLSLVDHKPLEYAKKLSLKPSQVLGEAQTSLHLKFPLLTTITLKEIEVDVDSKLFDTRLSNIIEAFPCELYNGKFDLKINKENMIFDGQGYIFGIPFNITWQKNFNLASDFDTKFDLTGVIDEKLFNHQKINFIREVVGKAPLELHYVEKKNSQGNLHAKVDLTNLHARILGWLKPGKVRGGGEISLEMHNFSPQKLFFKAKVVDGIHIEGEGSFDNLGLKELTFPQFKVGLTNIHFNILRLDNQAYAINLLGKSLNLEPLWQTSLNSSEKTLSSDFNLKAKVDDVFFGSDRAIYNSDLSLNFSKGVLSDLDFKAELSKKNPDTTVEVHLSSNDPHTRKIKLKTAYGGKFLKAVGIYENIYGGNLSILATHDDRMPQDPWQGKVMLTDFSLKKAPIMGKLLTLAFPTGVVDLFSEKGLPFHHFRSKFNATTSKVVFTKGRANGTSIGLTFAGTVDLQKKKLQLYGSVIPAYYLNTILSKVPLIGELVSGGKHEGLFSVAYTISGDSEKPEITVNPVSIFTPGFVRKIFEPEIDESFDDNEEEEYKELRE</sequence>
<dbReference type="EMBL" id="JAFKGL010000012">
    <property type="protein sequence ID" value="MBN9412688.1"/>
    <property type="molecule type" value="Genomic_DNA"/>
</dbReference>